<feature type="compositionally biased region" description="Basic and acidic residues" evidence="1">
    <location>
        <begin position="22"/>
        <end position="41"/>
    </location>
</feature>
<dbReference type="Proteomes" id="UP000617340">
    <property type="component" value="Unassembled WGS sequence"/>
</dbReference>
<reference evidence="2" key="1">
    <citation type="journal article" date="2020" name="G3 (Bethesda)">
        <title>High-Quality Assemblies for Three Invasive Social Wasps from the &lt;i&gt;Vespula&lt;/i&gt; Genus.</title>
        <authorList>
            <person name="Harrop T.W.R."/>
            <person name="Guhlin J."/>
            <person name="McLaughlin G.M."/>
            <person name="Permina E."/>
            <person name="Stockwell P."/>
            <person name="Gilligan J."/>
            <person name="Le Lec M.F."/>
            <person name="Gruber M.A.M."/>
            <person name="Quinn O."/>
            <person name="Lovegrove M."/>
            <person name="Duncan E.J."/>
            <person name="Remnant E.J."/>
            <person name="Van Eeckhoven J."/>
            <person name="Graham B."/>
            <person name="Knapp R.A."/>
            <person name="Langford K.W."/>
            <person name="Kronenberg Z."/>
            <person name="Press M.O."/>
            <person name="Eacker S.M."/>
            <person name="Wilson-Rankin E.E."/>
            <person name="Purcell J."/>
            <person name="Lester P.J."/>
            <person name="Dearden P.K."/>
        </authorList>
    </citation>
    <scope>NUCLEOTIDE SEQUENCE</scope>
    <source>
        <strain evidence="2">Linc-1</strain>
    </source>
</reference>
<organism evidence="2 3">
    <name type="scientific">Vespula germanica</name>
    <name type="common">German yellow jacket</name>
    <name type="synonym">Paravespula germanica</name>
    <dbReference type="NCBI Taxonomy" id="30212"/>
    <lineage>
        <taxon>Eukaryota</taxon>
        <taxon>Metazoa</taxon>
        <taxon>Ecdysozoa</taxon>
        <taxon>Arthropoda</taxon>
        <taxon>Hexapoda</taxon>
        <taxon>Insecta</taxon>
        <taxon>Pterygota</taxon>
        <taxon>Neoptera</taxon>
        <taxon>Endopterygota</taxon>
        <taxon>Hymenoptera</taxon>
        <taxon>Apocrita</taxon>
        <taxon>Aculeata</taxon>
        <taxon>Vespoidea</taxon>
        <taxon>Vespidae</taxon>
        <taxon>Vespinae</taxon>
        <taxon>Vespula</taxon>
    </lineage>
</organism>
<feature type="region of interest" description="Disordered" evidence="1">
    <location>
        <begin position="22"/>
        <end position="54"/>
    </location>
</feature>
<evidence type="ECO:0000313" key="2">
    <source>
        <dbReference type="EMBL" id="KAF7401048.1"/>
    </source>
</evidence>
<evidence type="ECO:0000256" key="1">
    <source>
        <dbReference type="SAM" id="MobiDB-lite"/>
    </source>
</evidence>
<name>A0A834K6C4_VESGE</name>
<proteinExistence type="predicted"/>
<keyword evidence="3" id="KW-1185">Reference proteome</keyword>
<dbReference type="AlphaFoldDB" id="A0A834K6C4"/>
<gene>
    <name evidence="2" type="ORF">HZH68_006868</name>
</gene>
<accession>A0A834K6C4</accession>
<evidence type="ECO:0000313" key="3">
    <source>
        <dbReference type="Proteomes" id="UP000617340"/>
    </source>
</evidence>
<protein>
    <submittedName>
        <fullName evidence="2">Uncharacterized protein</fullName>
    </submittedName>
</protein>
<sequence>MSEADGVDGGAFLQQSLVHLQFSEKPETPKAERHLERESRVESPLARGSPDAATSKRWDLGRLDQLETNHRGIHHHEIKFLQGSF</sequence>
<dbReference type="EMBL" id="JACSDZ010000006">
    <property type="protein sequence ID" value="KAF7401048.1"/>
    <property type="molecule type" value="Genomic_DNA"/>
</dbReference>
<comment type="caution">
    <text evidence="2">The sequence shown here is derived from an EMBL/GenBank/DDBJ whole genome shotgun (WGS) entry which is preliminary data.</text>
</comment>